<sequence length="66" mass="7311">MVRHIFFRYRPQYPLPSPYGCRAAGKSAAIPKICRLKPKAPAAPGQTADFTGRPAIFRWGKIRPAG</sequence>
<proteinExistence type="predicted"/>
<protein>
    <submittedName>
        <fullName evidence="1">Uncharacterized protein</fullName>
    </submittedName>
</protein>
<name>A0AA44UAD6_NEIGO</name>
<reference evidence="1 2" key="1">
    <citation type="submission" date="2013-08" db="EMBL/GenBank/DDBJ databases">
        <authorList>
            <person name="Trees D."/>
        </authorList>
    </citation>
    <scope>NUCLEOTIDE SEQUENCE [LARGE SCALE GENOMIC DNA]</scope>
    <source>
        <strain evidence="1 2">3502</strain>
    </source>
</reference>
<accession>A0AA44UAD6</accession>
<dbReference type="Proteomes" id="UP000223296">
    <property type="component" value="Unassembled WGS sequence"/>
</dbReference>
<dbReference type="AlphaFoldDB" id="A0AA44UAD6"/>
<dbReference type="EMBL" id="AVBE01000002">
    <property type="protein sequence ID" value="PHJ36257.1"/>
    <property type="molecule type" value="Genomic_DNA"/>
</dbReference>
<evidence type="ECO:0000313" key="1">
    <source>
        <dbReference type="EMBL" id="PHJ36257.1"/>
    </source>
</evidence>
<comment type="caution">
    <text evidence="1">The sequence shown here is derived from an EMBL/GenBank/DDBJ whole genome shotgun (WGS) entry which is preliminary data.</text>
</comment>
<organism evidence="1 2">
    <name type="scientific">Neisseria gonorrhoeae 3502</name>
    <dbReference type="NCBI Taxonomy" id="1193404"/>
    <lineage>
        <taxon>Bacteria</taxon>
        <taxon>Pseudomonadati</taxon>
        <taxon>Pseudomonadota</taxon>
        <taxon>Betaproteobacteria</taxon>
        <taxon>Neisseriales</taxon>
        <taxon>Neisseriaceae</taxon>
        <taxon>Neisseria</taxon>
    </lineage>
</organism>
<gene>
    <name evidence="1" type="ORF">N776_06905</name>
</gene>
<evidence type="ECO:0000313" key="2">
    <source>
        <dbReference type="Proteomes" id="UP000223296"/>
    </source>
</evidence>